<proteinExistence type="inferred from homology"/>
<dbReference type="PROSITE" id="PS50082">
    <property type="entry name" value="WD_REPEATS_2"/>
    <property type="match status" value="1"/>
</dbReference>
<evidence type="ECO:0000256" key="5">
    <source>
        <dbReference type="ARBA" id="ARBA00039514"/>
    </source>
</evidence>
<comment type="similarity">
    <text evidence="1">Belongs to the WD repeat WDR55 family.</text>
</comment>
<keyword evidence="3" id="KW-0677">Repeat</keyword>
<dbReference type="InterPro" id="IPR015943">
    <property type="entry name" value="WD40/YVTN_repeat-like_dom_sf"/>
</dbReference>
<gene>
    <name evidence="8" type="primary">JIP5</name>
    <name evidence="8" type="ORF">Clacol_008866</name>
</gene>
<dbReference type="SMART" id="SM00320">
    <property type="entry name" value="WD40"/>
    <property type="match status" value="5"/>
</dbReference>
<feature type="region of interest" description="Disordered" evidence="7">
    <location>
        <begin position="299"/>
        <end position="383"/>
    </location>
</feature>
<dbReference type="EMBL" id="BPWL01000010">
    <property type="protein sequence ID" value="GJJ14600.1"/>
    <property type="molecule type" value="Genomic_DNA"/>
</dbReference>
<evidence type="ECO:0000313" key="9">
    <source>
        <dbReference type="Proteomes" id="UP001050691"/>
    </source>
</evidence>
<sequence>MPDTSLGNQIFDLDFHPKEDYVYTGLLTGEIKALKYDTDGSCQHMFNIRPTKRSCRGLAIDTFGKSLWAISKDKTIHIIDANSGKIVDERLAAHESPLNRVIHLLPNMVATGDDDGVIKLWDPRQSDAIREYTQHFDFISDFLWLEDKRQLVATSGDGTLSVMDVRINKPEPLAHSEDQEDELLSIVGIKGNTKIVVGTQLGILSIFNRNKGWGDCVDRIPGHPSSIDTLCALSGDVILAGSSDGLIRAVQIFPTKFLGVLADHGEFPIERMKLDRNAKWLGSVSHDEVLKLTDVEDALEESDNEKTGDEAKTGDGDSDGEAETEEAGLGDVSPKKQINDDESDVSDSDGDRKKKKRRKKSKEAMGSRKKTDTAGDKSFFADL</sequence>
<accession>A0AAV5AP36</accession>
<organism evidence="8 9">
    <name type="scientific">Clathrus columnatus</name>
    <dbReference type="NCBI Taxonomy" id="1419009"/>
    <lineage>
        <taxon>Eukaryota</taxon>
        <taxon>Fungi</taxon>
        <taxon>Dikarya</taxon>
        <taxon>Basidiomycota</taxon>
        <taxon>Agaricomycotina</taxon>
        <taxon>Agaricomycetes</taxon>
        <taxon>Phallomycetidae</taxon>
        <taxon>Phallales</taxon>
        <taxon>Clathraceae</taxon>
        <taxon>Clathrus</taxon>
    </lineage>
</organism>
<protein>
    <recommendedName>
        <fullName evidence="4">WD repeat-containing protein JIP5</fullName>
    </recommendedName>
    <alternativeName>
        <fullName evidence="5">WD repeat-containing protein jip5</fullName>
    </alternativeName>
</protein>
<evidence type="ECO:0000256" key="2">
    <source>
        <dbReference type="ARBA" id="ARBA00022574"/>
    </source>
</evidence>
<feature type="compositionally biased region" description="Basic and acidic residues" evidence="7">
    <location>
        <begin position="304"/>
        <end position="315"/>
    </location>
</feature>
<evidence type="ECO:0000256" key="6">
    <source>
        <dbReference type="PROSITE-ProRule" id="PRU00221"/>
    </source>
</evidence>
<dbReference type="Gene3D" id="2.130.10.10">
    <property type="entry name" value="YVTN repeat-like/Quinoprotein amine dehydrogenase"/>
    <property type="match status" value="2"/>
</dbReference>
<evidence type="ECO:0000256" key="7">
    <source>
        <dbReference type="SAM" id="MobiDB-lite"/>
    </source>
</evidence>
<keyword evidence="2 6" id="KW-0853">WD repeat</keyword>
<evidence type="ECO:0000313" key="8">
    <source>
        <dbReference type="EMBL" id="GJJ14600.1"/>
    </source>
</evidence>
<dbReference type="InterPro" id="IPR050505">
    <property type="entry name" value="WDR55/POC1"/>
</dbReference>
<evidence type="ECO:0000256" key="3">
    <source>
        <dbReference type="ARBA" id="ARBA00022737"/>
    </source>
</evidence>
<evidence type="ECO:0000256" key="1">
    <source>
        <dbReference type="ARBA" id="ARBA00007625"/>
    </source>
</evidence>
<evidence type="ECO:0000256" key="4">
    <source>
        <dbReference type="ARBA" id="ARBA00039238"/>
    </source>
</evidence>
<feature type="compositionally biased region" description="Acidic residues" evidence="7">
    <location>
        <begin position="316"/>
        <end position="328"/>
    </location>
</feature>
<dbReference type="InterPro" id="IPR036322">
    <property type="entry name" value="WD40_repeat_dom_sf"/>
</dbReference>
<feature type="compositionally biased region" description="Basic and acidic residues" evidence="7">
    <location>
        <begin position="362"/>
        <end position="375"/>
    </location>
</feature>
<dbReference type="PANTHER" id="PTHR44019">
    <property type="entry name" value="WD REPEAT-CONTAINING PROTEIN 55"/>
    <property type="match status" value="1"/>
</dbReference>
<reference evidence="8" key="1">
    <citation type="submission" date="2021-10" db="EMBL/GenBank/DDBJ databases">
        <title>De novo Genome Assembly of Clathrus columnatus (Basidiomycota, Fungi) Using Illumina and Nanopore Sequence Data.</title>
        <authorList>
            <person name="Ogiso-Tanaka E."/>
            <person name="Itagaki H."/>
            <person name="Hosoya T."/>
            <person name="Hosaka K."/>
        </authorList>
    </citation>
    <scope>NUCLEOTIDE SEQUENCE</scope>
    <source>
        <strain evidence="8">MO-923</strain>
    </source>
</reference>
<dbReference type="AlphaFoldDB" id="A0AAV5AP36"/>
<comment type="caution">
    <text evidence="8">The sequence shown here is derived from an EMBL/GenBank/DDBJ whole genome shotgun (WGS) entry which is preliminary data.</text>
</comment>
<dbReference type="SUPFAM" id="SSF50978">
    <property type="entry name" value="WD40 repeat-like"/>
    <property type="match status" value="1"/>
</dbReference>
<keyword evidence="9" id="KW-1185">Reference proteome</keyword>
<dbReference type="Pfam" id="PF24796">
    <property type="entry name" value="WDR55"/>
    <property type="match status" value="1"/>
</dbReference>
<dbReference type="Proteomes" id="UP001050691">
    <property type="component" value="Unassembled WGS sequence"/>
</dbReference>
<dbReference type="InterPro" id="IPR001680">
    <property type="entry name" value="WD40_rpt"/>
</dbReference>
<name>A0AAV5AP36_9AGAM</name>
<dbReference type="PANTHER" id="PTHR44019:SF20">
    <property type="entry name" value="WD REPEAT-CONTAINING PROTEIN 55"/>
    <property type="match status" value="1"/>
</dbReference>
<feature type="repeat" description="WD" evidence="6">
    <location>
        <begin position="107"/>
        <end position="131"/>
    </location>
</feature>